<dbReference type="GO" id="GO:0015031">
    <property type="term" value="P:protein transport"/>
    <property type="evidence" value="ECO:0007669"/>
    <property type="project" value="UniProtKB-KW"/>
</dbReference>
<dbReference type="GO" id="GO:0032456">
    <property type="term" value="P:endocytic recycling"/>
    <property type="evidence" value="ECO:0007669"/>
    <property type="project" value="InterPro"/>
</dbReference>
<proteinExistence type="inferred from homology"/>
<evidence type="ECO:0000256" key="6">
    <source>
        <dbReference type="SAM" id="MobiDB-lite"/>
    </source>
</evidence>
<dbReference type="InterPro" id="IPR029705">
    <property type="entry name" value="VPS35L"/>
</dbReference>
<evidence type="ECO:0000256" key="3">
    <source>
        <dbReference type="ARBA" id="ARBA00022448"/>
    </source>
</evidence>
<evidence type="ECO:0000256" key="2">
    <source>
        <dbReference type="ARBA" id="ARBA00010704"/>
    </source>
</evidence>
<name>A0A834XP62_APHGI</name>
<evidence type="ECO:0000313" key="7">
    <source>
        <dbReference type="EMBL" id="KAF7988840.1"/>
    </source>
</evidence>
<evidence type="ECO:0000256" key="1">
    <source>
        <dbReference type="ARBA" id="ARBA00004177"/>
    </source>
</evidence>
<dbReference type="PANTHER" id="PTHR13673:SF0">
    <property type="entry name" value="VPS35 ENDOSOMAL PROTEIN-SORTING FACTOR-LIKE"/>
    <property type="match status" value="1"/>
</dbReference>
<gene>
    <name evidence="7" type="ORF">HCN44_007150</name>
</gene>
<keyword evidence="5" id="KW-0653">Protein transport</keyword>
<evidence type="ECO:0000256" key="5">
    <source>
        <dbReference type="ARBA" id="ARBA00022927"/>
    </source>
</evidence>
<accession>A0A834XP62</accession>
<dbReference type="OrthoDB" id="1734063at2759"/>
<keyword evidence="4" id="KW-0967">Endosome</keyword>
<evidence type="ECO:0000313" key="8">
    <source>
        <dbReference type="Proteomes" id="UP000639338"/>
    </source>
</evidence>
<dbReference type="Proteomes" id="UP000639338">
    <property type="component" value="Unassembled WGS sequence"/>
</dbReference>
<comment type="subcellular location">
    <subcellularLocation>
        <location evidence="1">Endosome</location>
    </subcellularLocation>
</comment>
<evidence type="ECO:0000256" key="4">
    <source>
        <dbReference type="ARBA" id="ARBA00022753"/>
    </source>
</evidence>
<dbReference type="PANTHER" id="PTHR13673">
    <property type="entry name" value="ESOPHAGEAL CANCER ASSOCIATED PROTEIN"/>
    <property type="match status" value="1"/>
</dbReference>
<keyword evidence="8" id="KW-1185">Reference proteome</keyword>
<organism evidence="7 8">
    <name type="scientific">Aphidius gifuensis</name>
    <name type="common">Parasitoid wasp</name>
    <dbReference type="NCBI Taxonomy" id="684658"/>
    <lineage>
        <taxon>Eukaryota</taxon>
        <taxon>Metazoa</taxon>
        <taxon>Ecdysozoa</taxon>
        <taxon>Arthropoda</taxon>
        <taxon>Hexapoda</taxon>
        <taxon>Insecta</taxon>
        <taxon>Pterygota</taxon>
        <taxon>Neoptera</taxon>
        <taxon>Endopterygota</taxon>
        <taxon>Hymenoptera</taxon>
        <taxon>Apocrita</taxon>
        <taxon>Ichneumonoidea</taxon>
        <taxon>Braconidae</taxon>
        <taxon>Aphidiinae</taxon>
        <taxon>Aphidius</taxon>
    </lineage>
</organism>
<protein>
    <submittedName>
        <fullName evidence="7">Uncharacterized protein</fullName>
    </submittedName>
</protein>
<dbReference type="EMBL" id="JACMRX010000005">
    <property type="protein sequence ID" value="KAF7988840.1"/>
    <property type="molecule type" value="Genomic_DNA"/>
</dbReference>
<feature type="region of interest" description="Disordered" evidence="6">
    <location>
        <begin position="40"/>
        <end position="70"/>
    </location>
</feature>
<comment type="similarity">
    <text evidence="2">Belongs to the VPS35L family.</text>
</comment>
<dbReference type="GO" id="GO:0005768">
    <property type="term" value="C:endosome"/>
    <property type="evidence" value="ECO:0007669"/>
    <property type="project" value="UniProtKB-SubCell"/>
</dbReference>
<sequence length="995" mass="115310">MAEISWISCRLEHSRIKKLQSEEVQDHPLKPVTISIIDNGRSSGIRRGTIRSGSTSSSTGTSTPVAQTPINISINEQLTTNKLDGTDPLSQFARDELDPLTKMATDEWDYSSTFDNDDNKKLNNTNNINNNNKKLDESWKLIRNEILNKYTTSEKLTIVTSFLSDGEKSIKLQQSTTTIGDKVRKRLEQLDDFEDITIRKMSDLTQQEYVIKIEQLNNELIQAWNTDQRVKSLKIAIQCSKLLVDITGIDFYPSKFILITDILDIFGKLVYERLKLKSEQYINDNDKNKKIILTDNFTSDMIPESAKETCRNWFYKIASIRELVPRLYLEISILKSYSFLNNDEYNNALIRLTKMIRGIGNPLISIYARCYLCRVGINLPINNTFNFIYNNFNDFLLIYHQLFNNHIKMLITKQNITQYIYLNLYKPALDWIIKIMIDTITNDNILIDILNNIKKQKYCGLLLNSIFIGFKKSFISSRVLEFIDLIGKCDNDSGYPQYILYRNLTECLTDELLPVDVSLKIKNIIWQFIINLKDTKKFMYCTEIWIKFVIKNFNINELNNILGEIINNISSLRNKENYYKQLQLIIDNMLKKINDIELLLIQDNFLPIIDLFHKENIKIDVCKNIIDTFYKQHGIIIDPIIINSLIFLTKIMHDSVTALTVDDEKRQIGNLICLFIQRVNYDRDFEKQLNFYVESRGIFTNLDIVNIQLVQCVNHQSIETRKIVRGYHTRRTSAFVRACAAYSFITIPSLKNVQIRLQLYLLSGQIALLNQCYGQADACFKAALTLVQDMPKIIDIDGRKKTSDIFLIGYLSNFLSTLLVVPDSPDNGVLYLMRGLLNVVKRYFDDNSIVKYQFYLKVLDLLATMTRENYPYHVDKVDSNDKLYGSDDKYIGEVDKICGIILNEILGFLKHLGNTEQFDKQSAMAVELFGRILMRGDLTKSSMANLAVSLWNLSQKHGCADPKMRAKTIEYMKRKSRDPNFEHLSEILCKITQKL</sequence>
<feature type="compositionally biased region" description="Low complexity" evidence="6">
    <location>
        <begin position="40"/>
        <end position="63"/>
    </location>
</feature>
<keyword evidence="3" id="KW-0813">Transport</keyword>
<comment type="caution">
    <text evidence="7">The sequence shown here is derived from an EMBL/GenBank/DDBJ whole genome shotgun (WGS) entry which is preliminary data.</text>
</comment>
<dbReference type="AlphaFoldDB" id="A0A834XP62"/>
<reference evidence="7 8" key="1">
    <citation type="submission" date="2020-08" db="EMBL/GenBank/DDBJ databases">
        <title>Aphidius gifuensis genome sequencing and assembly.</title>
        <authorList>
            <person name="Du Z."/>
        </authorList>
    </citation>
    <scope>NUCLEOTIDE SEQUENCE [LARGE SCALE GENOMIC DNA]</scope>
    <source>
        <strain evidence="7">YNYX2018</strain>
        <tissue evidence="7">Adults</tissue>
    </source>
</reference>